<comment type="caution">
    <text evidence="1">The sequence shown here is derived from an EMBL/GenBank/DDBJ whole genome shotgun (WGS) entry which is preliminary data.</text>
</comment>
<proteinExistence type="predicted"/>
<protein>
    <submittedName>
        <fullName evidence="1">Uncharacterized protein</fullName>
    </submittedName>
</protein>
<gene>
    <name evidence="1" type="ORF">GCM10007895_11430</name>
</gene>
<reference evidence="1" key="1">
    <citation type="journal article" date="2014" name="Int. J. Syst. Evol. Microbiol.">
        <title>Complete genome sequence of Corynebacterium casei LMG S-19264T (=DSM 44701T), isolated from a smear-ripened cheese.</title>
        <authorList>
            <consortium name="US DOE Joint Genome Institute (JGI-PGF)"/>
            <person name="Walter F."/>
            <person name="Albersmeier A."/>
            <person name="Kalinowski J."/>
            <person name="Ruckert C."/>
        </authorList>
    </citation>
    <scope>NUCLEOTIDE SEQUENCE</scope>
    <source>
        <strain evidence="1">NBRC 101628</strain>
    </source>
</reference>
<dbReference type="EMBL" id="BSNC01000003">
    <property type="protein sequence ID" value="GLP95837.1"/>
    <property type="molecule type" value="Genomic_DNA"/>
</dbReference>
<reference evidence="1" key="2">
    <citation type="submission" date="2023-01" db="EMBL/GenBank/DDBJ databases">
        <title>Draft genome sequence of Paraferrimonas sedimenticola strain NBRC 101628.</title>
        <authorList>
            <person name="Sun Q."/>
            <person name="Mori K."/>
        </authorList>
    </citation>
    <scope>NUCLEOTIDE SEQUENCE</scope>
    <source>
        <strain evidence="1">NBRC 101628</strain>
    </source>
</reference>
<evidence type="ECO:0000313" key="2">
    <source>
        <dbReference type="Proteomes" id="UP001161422"/>
    </source>
</evidence>
<sequence>MDKTEQNHPRGQSPVSKCVNRLSANFGAFFVNIRQLWIKAAEFGVGDCPLLVSCGLFALVVVSGKKPRLVLIVFEFSAGLEQD</sequence>
<keyword evidence="2" id="KW-1185">Reference proteome</keyword>
<organism evidence="1 2">
    <name type="scientific">Paraferrimonas sedimenticola</name>
    <dbReference type="NCBI Taxonomy" id="375674"/>
    <lineage>
        <taxon>Bacteria</taxon>
        <taxon>Pseudomonadati</taxon>
        <taxon>Pseudomonadota</taxon>
        <taxon>Gammaproteobacteria</taxon>
        <taxon>Alteromonadales</taxon>
        <taxon>Ferrimonadaceae</taxon>
        <taxon>Paraferrimonas</taxon>
    </lineage>
</organism>
<dbReference type="AlphaFoldDB" id="A0AA37RW52"/>
<dbReference type="Proteomes" id="UP001161422">
    <property type="component" value="Unassembled WGS sequence"/>
</dbReference>
<name>A0AA37RW52_9GAMM</name>
<accession>A0AA37RW52</accession>
<evidence type="ECO:0000313" key="1">
    <source>
        <dbReference type="EMBL" id="GLP95837.1"/>
    </source>
</evidence>